<dbReference type="Gene3D" id="3.30.1330.30">
    <property type="match status" value="1"/>
</dbReference>
<evidence type="ECO:0000313" key="7">
    <source>
        <dbReference type="Proteomes" id="UP000002743"/>
    </source>
</evidence>
<organism evidence="6 7">
    <name type="scientific">Methylovorus glucosotrophus (strain SIP3-4)</name>
    <dbReference type="NCBI Taxonomy" id="582744"/>
    <lineage>
        <taxon>Bacteria</taxon>
        <taxon>Pseudomonadati</taxon>
        <taxon>Pseudomonadota</taxon>
        <taxon>Betaproteobacteria</taxon>
        <taxon>Nitrosomonadales</taxon>
        <taxon>Methylophilaceae</taxon>
        <taxon>Methylovorus</taxon>
    </lineage>
</organism>
<keyword evidence="7" id="KW-1185">Reference proteome</keyword>
<keyword evidence="2 6" id="KW-0489">Methyltransferase</keyword>
<dbReference type="SUPFAM" id="SSF75217">
    <property type="entry name" value="alpha/beta knot"/>
    <property type="match status" value="1"/>
</dbReference>
<dbReference type="Pfam" id="PF00588">
    <property type="entry name" value="SpoU_methylase"/>
    <property type="match status" value="1"/>
</dbReference>
<evidence type="ECO:0000256" key="3">
    <source>
        <dbReference type="ARBA" id="ARBA00022679"/>
    </source>
</evidence>
<dbReference type="InterPro" id="IPR029064">
    <property type="entry name" value="Ribosomal_eL30-like_sf"/>
</dbReference>
<dbReference type="InterPro" id="IPR051259">
    <property type="entry name" value="rRNA_Methyltransferase"/>
</dbReference>
<name>C6XCW3_METGS</name>
<gene>
    <name evidence="6" type="ordered locus">Msip34_1141</name>
</gene>
<dbReference type="EMBL" id="CP001674">
    <property type="protein sequence ID" value="ACT50388.1"/>
    <property type="molecule type" value="Genomic_DNA"/>
</dbReference>
<dbReference type="InterPro" id="IPR001537">
    <property type="entry name" value="SpoU_MeTrfase"/>
</dbReference>
<evidence type="ECO:0000259" key="5">
    <source>
        <dbReference type="Pfam" id="PF22435"/>
    </source>
</evidence>
<dbReference type="InterPro" id="IPR053888">
    <property type="entry name" value="MRM3-like_sub_bind"/>
</dbReference>
<dbReference type="GO" id="GO:0006396">
    <property type="term" value="P:RNA processing"/>
    <property type="evidence" value="ECO:0007669"/>
    <property type="project" value="InterPro"/>
</dbReference>
<dbReference type="Pfam" id="PF22435">
    <property type="entry name" value="MRM3-like_sub_bind"/>
    <property type="match status" value="1"/>
</dbReference>
<dbReference type="GO" id="GO:0003723">
    <property type="term" value="F:RNA binding"/>
    <property type="evidence" value="ECO:0007669"/>
    <property type="project" value="InterPro"/>
</dbReference>
<evidence type="ECO:0000259" key="4">
    <source>
        <dbReference type="Pfam" id="PF00588"/>
    </source>
</evidence>
<reference evidence="6 7" key="2">
    <citation type="journal article" date="2011" name="J. Bacteriol.">
        <title>Genomes of three methylotrophs from a single niche uncover genetic and metabolic divergence of Methylophilaceae.</title>
        <authorList>
            <person name="Lapidus A."/>
            <person name="Clum A."/>
            <person name="Labutti K."/>
            <person name="Kaluzhnaya M.G."/>
            <person name="Lim S."/>
            <person name="Beck D.A."/>
            <person name="Glavina Del Rio T."/>
            <person name="Nolan M."/>
            <person name="Mavromatis K."/>
            <person name="Huntemann M."/>
            <person name="Lucas S."/>
            <person name="Lidstrom M.E."/>
            <person name="Ivanova N."/>
            <person name="Chistoserdova L."/>
        </authorList>
    </citation>
    <scope>NUCLEOTIDE SEQUENCE [LARGE SCALE GENOMIC DNA]</scope>
    <source>
        <strain evidence="6 7">SIP3-4</strain>
    </source>
</reference>
<accession>C6XCW3</accession>
<dbReference type="AlphaFoldDB" id="C6XCW3"/>
<sequence>MSFKHITSRDNPVFKQLKKLAESSRERRRLGQTLLDGPHLLRDYMAVFGTPRQLIIAEGQSTNEVNGLIQELADIPTLMVTTLMFAELSPVTTPTGILALVDTPQLPLPETLEFVLMLEDIQDPGNLGSMLRSAAAAGVQAVYLSEGCAEAWSPKALRGGQGAQFVLPVVERSDLLALTGNFPGETLATVMQGESLYEQDLRQPVAFLIGNEGAGLSLKLQAAASRKIHIPMQGQVESLNAAAATSICVFERLRQNLNQG</sequence>
<keyword evidence="3 6" id="KW-0808">Transferase</keyword>
<dbReference type="PANTHER" id="PTHR43191">
    <property type="entry name" value="RRNA METHYLTRANSFERASE 3"/>
    <property type="match status" value="1"/>
</dbReference>
<dbReference type="InterPro" id="IPR029026">
    <property type="entry name" value="tRNA_m1G_MTases_N"/>
</dbReference>
<dbReference type="InterPro" id="IPR029028">
    <property type="entry name" value="Alpha/beta_knot_MTases"/>
</dbReference>
<protein>
    <submittedName>
        <fullName evidence="6">tRNA/rRNA methyltransferase (SpoU)</fullName>
    </submittedName>
</protein>
<proteinExistence type="inferred from homology"/>
<dbReference type="OrthoDB" id="9794400at2"/>
<dbReference type="SUPFAM" id="SSF55315">
    <property type="entry name" value="L30e-like"/>
    <property type="match status" value="1"/>
</dbReference>
<dbReference type="GO" id="GO:0008173">
    <property type="term" value="F:RNA methyltransferase activity"/>
    <property type="evidence" value="ECO:0007669"/>
    <property type="project" value="InterPro"/>
</dbReference>
<dbReference type="Gene3D" id="3.40.1280.10">
    <property type="match status" value="1"/>
</dbReference>
<evidence type="ECO:0000256" key="1">
    <source>
        <dbReference type="ARBA" id="ARBA00007228"/>
    </source>
</evidence>
<dbReference type="STRING" id="582744.Msip34_1141"/>
<dbReference type="HOGENOM" id="CLU_021322_3_2_4"/>
<dbReference type="KEGG" id="mei:Msip34_1141"/>
<feature type="domain" description="MRM3-like substrate binding" evidence="5">
    <location>
        <begin position="11"/>
        <end position="99"/>
    </location>
</feature>
<evidence type="ECO:0000313" key="6">
    <source>
        <dbReference type="EMBL" id="ACT50388.1"/>
    </source>
</evidence>
<comment type="similarity">
    <text evidence="1">Belongs to the class IV-like SAM-binding methyltransferase superfamily. RNA methyltransferase TrmH family.</text>
</comment>
<dbReference type="GO" id="GO:0032259">
    <property type="term" value="P:methylation"/>
    <property type="evidence" value="ECO:0007669"/>
    <property type="project" value="UniProtKB-KW"/>
</dbReference>
<dbReference type="eggNOG" id="COG0566">
    <property type="taxonomic scope" value="Bacteria"/>
</dbReference>
<dbReference type="CDD" id="cd18095">
    <property type="entry name" value="SpoU-like_rRNA-MTase"/>
    <property type="match status" value="1"/>
</dbReference>
<feature type="domain" description="tRNA/rRNA methyltransferase SpoU type" evidence="4">
    <location>
        <begin position="114"/>
        <end position="249"/>
    </location>
</feature>
<evidence type="ECO:0000256" key="2">
    <source>
        <dbReference type="ARBA" id="ARBA00022603"/>
    </source>
</evidence>
<reference evidence="7" key="1">
    <citation type="submission" date="2009-07" db="EMBL/GenBank/DDBJ databases">
        <title>Complete sequence of chromosome of Methylovorus sp. SIP3-4.</title>
        <authorList>
            <person name="Lucas S."/>
            <person name="Copeland A."/>
            <person name="Lapidus A."/>
            <person name="Glavina del Rio T."/>
            <person name="Tice H."/>
            <person name="Bruce D."/>
            <person name="Goodwin L."/>
            <person name="Pitluck S."/>
            <person name="Clum A."/>
            <person name="Larimer F."/>
            <person name="Land M."/>
            <person name="Hauser L."/>
            <person name="Kyrpides N."/>
            <person name="Mikhailova N."/>
            <person name="Kayluzhnaya M."/>
            <person name="Chistoserdova L."/>
        </authorList>
    </citation>
    <scope>NUCLEOTIDE SEQUENCE [LARGE SCALE GENOMIC DNA]</scope>
    <source>
        <strain evidence="7">SIP3-4</strain>
    </source>
</reference>
<dbReference type="PANTHER" id="PTHR43191:SF2">
    <property type="entry name" value="RRNA METHYLTRANSFERASE 3, MITOCHONDRIAL"/>
    <property type="match status" value="1"/>
</dbReference>
<dbReference type="Proteomes" id="UP000002743">
    <property type="component" value="Chromosome"/>
</dbReference>
<dbReference type="RefSeq" id="WP_015829895.1">
    <property type="nucleotide sequence ID" value="NC_012969.1"/>
</dbReference>